<dbReference type="PROSITE" id="PS50895">
    <property type="entry name" value="SURF1"/>
    <property type="match status" value="1"/>
</dbReference>
<dbReference type="AlphaFoldDB" id="A0A1E7WNI1"/>
<accession>A0A1E7WNI1</accession>
<dbReference type="PANTHER" id="PTHR23427">
    <property type="entry name" value="SURFEIT LOCUS PROTEIN"/>
    <property type="match status" value="1"/>
</dbReference>
<keyword evidence="6" id="KW-1003">Cell membrane</keyword>
<evidence type="ECO:0000256" key="5">
    <source>
        <dbReference type="ARBA" id="ARBA00023136"/>
    </source>
</evidence>
<dbReference type="Proteomes" id="UP000175989">
    <property type="component" value="Unassembled WGS sequence"/>
</dbReference>
<keyword evidence="3 6" id="KW-0812">Transmembrane</keyword>
<gene>
    <name evidence="7" type="ORF">DUPY_23620</name>
</gene>
<proteinExistence type="inferred from homology"/>
<dbReference type="Pfam" id="PF02104">
    <property type="entry name" value="SURF1"/>
    <property type="match status" value="1"/>
</dbReference>
<protein>
    <recommendedName>
        <fullName evidence="6">SURF1-like protein</fullName>
    </recommendedName>
</protein>
<evidence type="ECO:0000256" key="3">
    <source>
        <dbReference type="ARBA" id="ARBA00022692"/>
    </source>
</evidence>
<evidence type="ECO:0000313" key="8">
    <source>
        <dbReference type="Proteomes" id="UP000175989"/>
    </source>
</evidence>
<evidence type="ECO:0000256" key="1">
    <source>
        <dbReference type="ARBA" id="ARBA00004370"/>
    </source>
</evidence>
<evidence type="ECO:0000256" key="4">
    <source>
        <dbReference type="ARBA" id="ARBA00022989"/>
    </source>
</evidence>
<dbReference type="PATRIC" id="fig|762836.4.peg.2445"/>
<comment type="subcellular location">
    <subcellularLocation>
        <location evidence="6">Cell membrane</location>
        <topology evidence="6">Multi-pass membrane protein</topology>
    </subcellularLocation>
    <subcellularLocation>
        <location evidence="1">Membrane</location>
    </subcellularLocation>
</comment>
<comment type="caution">
    <text evidence="6">Lacks conserved residue(s) required for the propagation of feature annotation.</text>
</comment>
<dbReference type="EMBL" id="LROM01000082">
    <property type="protein sequence ID" value="OFA00710.1"/>
    <property type="molecule type" value="Genomic_DNA"/>
</dbReference>
<name>A0A1E7WNI1_9BURK</name>
<keyword evidence="4 6" id="KW-1133">Transmembrane helix</keyword>
<feature type="transmembrane region" description="Helical" evidence="6">
    <location>
        <begin position="219"/>
        <end position="237"/>
    </location>
</feature>
<sequence>MPIAFRFKLIPLIATVLVVALGIALGNWQERRADEKIATQARLDQGAAAAPLALTGTPLAAADVEYRRVTVTGQFVQDWPLYLDNRPYQGRAGVYLLMPFKIDGSNMHVLVQRGWLPRDPLARDKLPAFATPTGIVTVDGVARLHSGHVMELGAGPALAPGVIVQNADPLQVAKASGLTMQPFVLQQSTPARPGGDDLRMGREWPASGMNPEKHQGYAFQWYALAAMAVIFFVVNGFRRGKSGKP</sequence>
<dbReference type="InterPro" id="IPR002994">
    <property type="entry name" value="Surf1/Shy1"/>
</dbReference>
<keyword evidence="8" id="KW-1185">Reference proteome</keyword>
<comment type="similarity">
    <text evidence="2 6">Belongs to the SURF1 family.</text>
</comment>
<dbReference type="GO" id="GO:0005886">
    <property type="term" value="C:plasma membrane"/>
    <property type="evidence" value="ECO:0007669"/>
    <property type="project" value="UniProtKB-SubCell"/>
</dbReference>
<dbReference type="PANTHER" id="PTHR23427:SF2">
    <property type="entry name" value="SURFEIT LOCUS PROTEIN 1"/>
    <property type="match status" value="1"/>
</dbReference>
<evidence type="ECO:0000256" key="6">
    <source>
        <dbReference type="RuleBase" id="RU363076"/>
    </source>
</evidence>
<organism evidence="7 8">
    <name type="scientific">Duganella phyllosphaerae</name>
    <dbReference type="NCBI Taxonomy" id="762836"/>
    <lineage>
        <taxon>Bacteria</taxon>
        <taxon>Pseudomonadati</taxon>
        <taxon>Pseudomonadota</taxon>
        <taxon>Betaproteobacteria</taxon>
        <taxon>Burkholderiales</taxon>
        <taxon>Oxalobacteraceae</taxon>
        <taxon>Telluria group</taxon>
        <taxon>Duganella</taxon>
    </lineage>
</organism>
<dbReference type="OrthoDB" id="9789940at2"/>
<dbReference type="InterPro" id="IPR045214">
    <property type="entry name" value="Surf1/Surf4"/>
</dbReference>
<dbReference type="RefSeq" id="WP_070248265.1">
    <property type="nucleotide sequence ID" value="NZ_LROM01000082.1"/>
</dbReference>
<evidence type="ECO:0000256" key="2">
    <source>
        <dbReference type="ARBA" id="ARBA00007165"/>
    </source>
</evidence>
<comment type="caution">
    <text evidence="7">The sequence shown here is derived from an EMBL/GenBank/DDBJ whole genome shotgun (WGS) entry which is preliminary data.</text>
</comment>
<evidence type="ECO:0000313" key="7">
    <source>
        <dbReference type="EMBL" id="OFA00710.1"/>
    </source>
</evidence>
<keyword evidence="5 6" id="KW-0472">Membrane</keyword>
<reference evidence="8" key="1">
    <citation type="journal article" date="2016" name="Front. Microbiol.">
        <title>Molecular Keys to the Janthinobacterium and Duganella spp. Interaction with the Plant Pathogen Fusarium graminearum.</title>
        <authorList>
            <person name="Haack F.S."/>
            <person name="Poehlein A."/>
            <person name="Kroger C."/>
            <person name="Voigt C.A."/>
            <person name="Piepenbring M."/>
            <person name="Bode H.B."/>
            <person name="Daniel R."/>
            <person name="Schafer W."/>
            <person name="Streit W.R."/>
        </authorList>
    </citation>
    <scope>NUCLEOTIDE SEQUENCE [LARGE SCALE GENOMIC DNA]</scope>
    <source>
        <strain evidence="8">T54</strain>
    </source>
</reference>
<dbReference type="CDD" id="cd06662">
    <property type="entry name" value="SURF1"/>
    <property type="match status" value="1"/>
</dbReference>